<dbReference type="NCBIfam" id="NF011105">
    <property type="entry name" value="PRK14532.1"/>
    <property type="match status" value="1"/>
</dbReference>
<evidence type="ECO:0000256" key="3">
    <source>
        <dbReference type="ARBA" id="ARBA00022777"/>
    </source>
</evidence>
<dbReference type="GO" id="GO:0005524">
    <property type="term" value="F:ATP binding"/>
    <property type="evidence" value="ECO:0007669"/>
    <property type="project" value="InterPro"/>
</dbReference>
<dbReference type="NCBIfam" id="NF011104">
    <property type="entry name" value="PRK14531.1"/>
    <property type="match status" value="1"/>
</dbReference>
<dbReference type="HAMAP" id="MF_00235">
    <property type="entry name" value="Adenylate_kinase_Adk"/>
    <property type="match status" value="1"/>
</dbReference>
<sequence length="189" mass="21307">MNLIFLGPPGVGKGTQAKLLCEKYSILHLSTGDLLRSEIIEKTEIGSLAKSFIDRGELVTDDVLLKMMNNRLKKDDAHNGYLLDGFPRTIPQAHGLELTLKQIGHKIDSVISLTADEDELISRLVNRGLKSDRSDDSIEIIRNRQQIYWNQTSPLLNYYEDMNLLINVDGIGEISDINNEIVRIVNQYA</sequence>
<evidence type="ECO:0000256" key="1">
    <source>
        <dbReference type="ARBA" id="ARBA00022679"/>
    </source>
</evidence>
<dbReference type="Gene3D" id="3.40.50.300">
    <property type="entry name" value="P-loop containing nucleotide triphosphate hydrolases"/>
    <property type="match status" value="1"/>
</dbReference>
<dbReference type="EMBL" id="UINC01032444">
    <property type="protein sequence ID" value="SVB20117.1"/>
    <property type="molecule type" value="Genomic_DNA"/>
</dbReference>
<proteinExistence type="inferred from homology"/>
<evidence type="ECO:0000256" key="2">
    <source>
        <dbReference type="ARBA" id="ARBA00022741"/>
    </source>
</evidence>
<dbReference type="PROSITE" id="PS00113">
    <property type="entry name" value="ADENYLATE_KINASE"/>
    <property type="match status" value="1"/>
</dbReference>
<dbReference type="Pfam" id="PF00406">
    <property type="entry name" value="ADK"/>
    <property type="match status" value="1"/>
</dbReference>
<dbReference type="InterPro" id="IPR033690">
    <property type="entry name" value="Adenylat_kinase_CS"/>
</dbReference>
<dbReference type="NCBIfam" id="NF011100">
    <property type="entry name" value="PRK14527.1"/>
    <property type="match status" value="1"/>
</dbReference>
<keyword evidence="3" id="KW-0418">Kinase</keyword>
<organism evidence="4">
    <name type="scientific">marine metagenome</name>
    <dbReference type="NCBI Taxonomy" id="408172"/>
    <lineage>
        <taxon>unclassified sequences</taxon>
        <taxon>metagenomes</taxon>
        <taxon>ecological metagenomes</taxon>
    </lineage>
</organism>
<evidence type="ECO:0000313" key="4">
    <source>
        <dbReference type="EMBL" id="SVB20117.1"/>
    </source>
</evidence>
<dbReference type="GO" id="GO:0006139">
    <property type="term" value="P:nucleobase-containing compound metabolic process"/>
    <property type="evidence" value="ECO:0007669"/>
    <property type="project" value="InterPro"/>
</dbReference>
<dbReference type="GO" id="GO:0019205">
    <property type="term" value="F:nucleobase-containing compound kinase activity"/>
    <property type="evidence" value="ECO:0007669"/>
    <property type="project" value="InterPro"/>
</dbReference>
<dbReference type="CDD" id="cd01428">
    <property type="entry name" value="ADK"/>
    <property type="match status" value="1"/>
</dbReference>
<dbReference type="InterPro" id="IPR027417">
    <property type="entry name" value="P-loop_NTPase"/>
</dbReference>
<dbReference type="SUPFAM" id="SSF52540">
    <property type="entry name" value="P-loop containing nucleoside triphosphate hydrolases"/>
    <property type="match status" value="1"/>
</dbReference>
<keyword evidence="2" id="KW-0547">Nucleotide-binding</keyword>
<name>A0A382C3W4_9ZZZZ</name>
<gene>
    <name evidence="4" type="ORF">METZ01_LOCUS172971</name>
</gene>
<dbReference type="InterPro" id="IPR000850">
    <property type="entry name" value="Adenylat/UMP-CMP_kin"/>
</dbReference>
<evidence type="ECO:0008006" key="5">
    <source>
        <dbReference type="Google" id="ProtNLM"/>
    </source>
</evidence>
<dbReference type="AlphaFoldDB" id="A0A382C3W4"/>
<protein>
    <recommendedName>
        <fullName evidence="5">Adenylate kinase active site lid domain-containing protein</fullName>
    </recommendedName>
</protein>
<accession>A0A382C3W4</accession>
<dbReference type="NCBIfam" id="NF001381">
    <property type="entry name" value="PRK00279.1-3"/>
    <property type="match status" value="1"/>
</dbReference>
<dbReference type="PANTHER" id="PTHR23359">
    <property type="entry name" value="NUCLEOTIDE KINASE"/>
    <property type="match status" value="1"/>
</dbReference>
<dbReference type="PRINTS" id="PR00094">
    <property type="entry name" value="ADENYLTKNASE"/>
</dbReference>
<reference evidence="4" key="1">
    <citation type="submission" date="2018-05" db="EMBL/GenBank/DDBJ databases">
        <authorList>
            <person name="Lanie J.A."/>
            <person name="Ng W.-L."/>
            <person name="Kazmierczak K.M."/>
            <person name="Andrzejewski T.M."/>
            <person name="Davidsen T.M."/>
            <person name="Wayne K.J."/>
            <person name="Tettelin H."/>
            <person name="Glass J.I."/>
            <person name="Rusch D."/>
            <person name="Podicherti R."/>
            <person name="Tsui H.-C.T."/>
            <person name="Winkler M.E."/>
        </authorList>
    </citation>
    <scope>NUCLEOTIDE SEQUENCE</scope>
</reference>
<keyword evidence="1" id="KW-0808">Transferase</keyword>